<proteinExistence type="predicted"/>
<name>A0A133NMM9_GARVA</name>
<evidence type="ECO:0000313" key="2">
    <source>
        <dbReference type="Proteomes" id="UP000070558"/>
    </source>
</evidence>
<evidence type="ECO:0000313" key="1">
    <source>
        <dbReference type="EMBL" id="KXA17544.1"/>
    </source>
</evidence>
<dbReference type="EMBL" id="LRQA01000052">
    <property type="protein sequence ID" value="KXA17544.1"/>
    <property type="molecule type" value="Genomic_DNA"/>
</dbReference>
<reference evidence="1 2" key="1">
    <citation type="submission" date="2016-01" db="EMBL/GenBank/DDBJ databases">
        <authorList>
            <person name="Oliw E.H."/>
        </authorList>
    </citation>
    <scope>NUCLEOTIDE SEQUENCE [LARGE SCALE GENOMIC DNA]</scope>
    <source>
        <strain evidence="1 2">GED7760B</strain>
    </source>
</reference>
<dbReference type="AlphaFoldDB" id="A0A133NMM9"/>
<protein>
    <submittedName>
        <fullName evidence="1">Uncharacterized protein</fullName>
    </submittedName>
</protein>
<sequence>MIFLWSARARKVEPVRLFKVLQVVSNSREFSRVFVLLVCFAR</sequence>
<comment type="caution">
    <text evidence="1">The sequence shown here is derived from an EMBL/GenBank/DDBJ whole genome shotgun (WGS) entry which is preliminary data.</text>
</comment>
<dbReference type="Proteomes" id="UP000070558">
    <property type="component" value="Unassembled WGS sequence"/>
</dbReference>
<dbReference type="PATRIC" id="fig|2702.99.peg.1069"/>
<gene>
    <name evidence="1" type="ORF">HMPREF3216_01094</name>
</gene>
<organism evidence="1 2">
    <name type="scientific">Gardnerella vaginalis</name>
    <dbReference type="NCBI Taxonomy" id="2702"/>
    <lineage>
        <taxon>Bacteria</taxon>
        <taxon>Bacillati</taxon>
        <taxon>Actinomycetota</taxon>
        <taxon>Actinomycetes</taxon>
        <taxon>Bifidobacteriales</taxon>
        <taxon>Bifidobacteriaceae</taxon>
        <taxon>Gardnerella</taxon>
    </lineage>
</organism>
<accession>A0A133NMM9</accession>